<evidence type="ECO:0000256" key="1">
    <source>
        <dbReference type="ARBA" id="ARBA00011353"/>
    </source>
</evidence>
<dbReference type="InterPro" id="IPR016197">
    <property type="entry name" value="Chromo-like_dom_sf"/>
</dbReference>
<keyword evidence="4" id="KW-1185">Reference proteome</keyword>
<dbReference type="EMBL" id="CP134185">
    <property type="protein sequence ID" value="WPA99211.1"/>
    <property type="molecule type" value="Genomic_DNA"/>
</dbReference>
<sequence length="141" mass="16703">MTASTAEPSYGKKYKYNRPGPVRNNEYLVEDVLDARYNSFVAGKWQYLVQWAGWPKNEASWLCRRDVDASWVEEYWRRQNASFVADRAEAASAKAFFTAAKVVTKWTRNSTRYSIFMWLTQREKAAKRAEQRAKAKRRRFR</sequence>
<reference evidence="3 4" key="1">
    <citation type="submission" date="2023-09" db="EMBL/GenBank/DDBJ databases">
        <title>Complete-Gapless Cercospora beticola genome.</title>
        <authorList>
            <person name="Wyatt N.A."/>
            <person name="Spanner R.E."/>
            <person name="Bolton M.D."/>
        </authorList>
    </citation>
    <scope>NUCLEOTIDE SEQUENCE [LARGE SCALE GENOMIC DNA]</scope>
    <source>
        <strain evidence="3">Cb09-40</strain>
    </source>
</reference>
<name>A0ABZ0NI52_CERBT</name>
<dbReference type="RefSeq" id="XP_065458518.1">
    <property type="nucleotide sequence ID" value="XM_065602446.1"/>
</dbReference>
<organism evidence="3 4">
    <name type="scientific">Cercospora beticola</name>
    <name type="common">Sugarbeet leaf spot fungus</name>
    <dbReference type="NCBI Taxonomy" id="122368"/>
    <lineage>
        <taxon>Eukaryota</taxon>
        <taxon>Fungi</taxon>
        <taxon>Dikarya</taxon>
        <taxon>Ascomycota</taxon>
        <taxon>Pezizomycotina</taxon>
        <taxon>Dothideomycetes</taxon>
        <taxon>Dothideomycetidae</taxon>
        <taxon>Mycosphaerellales</taxon>
        <taxon>Mycosphaerellaceae</taxon>
        <taxon>Cercospora</taxon>
    </lineage>
</organism>
<gene>
    <name evidence="3" type="ORF">RHO25_003827</name>
</gene>
<accession>A0ABZ0NI52</accession>
<dbReference type="GeneID" id="90644004"/>
<evidence type="ECO:0000313" key="3">
    <source>
        <dbReference type="EMBL" id="WPA99211.1"/>
    </source>
</evidence>
<feature type="domain" description="Chromo" evidence="2">
    <location>
        <begin position="27"/>
        <end position="61"/>
    </location>
</feature>
<evidence type="ECO:0000313" key="4">
    <source>
        <dbReference type="Proteomes" id="UP001302367"/>
    </source>
</evidence>
<dbReference type="Gene3D" id="2.40.50.40">
    <property type="match status" value="1"/>
</dbReference>
<dbReference type="SUPFAM" id="SSF54160">
    <property type="entry name" value="Chromo domain-like"/>
    <property type="match status" value="1"/>
</dbReference>
<dbReference type="InterPro" id="IPR000953">
    <property type="entry name" value="Chromo/chromo_shadow_dom"/>
</dbReference>
<proteinExistence type="predicted"/>
<dbReference type="SMART" id="SM00298">
    <property type="entry name" value="CHROMO"/>
    <property type="match status" value="1"/>
</dbReference>
<dbReference type="PROSITE" id="PS50013">
    <property type="entry name" value="CHROMO_2"/>
    <property type="match status" value="1"/>
</dbReference>
<comment type="subunit">
    <text evidence="1">Component of the NuA4 histone acetyltransferase complex.</text>
</comment>
<evidence type="ECO:0000259" key="2">
    <source>
        <dbReference type="PROSITE" id="PS50013"/>
    </source>
</evidence>
<dbReference type="Proteomes" id="UP001302367">
    <property type="component" value="Chromosome 2"/>
</dbReference>
<protein>
    <recommendedName>
        <fullName evidence="2">Chromo domain-containing protein</fullName>
    </recommendedName>
</protein>